<comment type="caution">
    <text evidence="1">The sequence shown here is derived from an EMBL/GenBank/DDBJ whole genome shotgun (WGS) entry which is preliminary data.</text>
</comment>
<dbReference type="Pfam" id="PF13469">
    <property type="entry name" value="Sulfotransfer_3"/>
    <property type="match status" value="1"/>
</dbReference>
<dbReference type="Gene3D" id="3.40.50.300">
    <property type="entry name" value="P-loop containing nucleotide triphosphate hydrolases"/>
    <property type="match status" value="1"/>
</dbReference>
<evidence type="ECO:0000313" key="1">
    <source>
        <dbReference type="EMBL" id="PXA03111.1"/>
    </source>
</evidence>
<gene>
    <name evidence="1" type="ORF">DDZ13_13670</name>
</gene>
<accession>A0A317ZIA9</accession>
<dbReference type="SUPFAM" id="SSF52540">
    <property type="entry name" value="P-loop containing nucleoside triphosphate hydrolases"/>
    <property type="match status" value="1"/>
</dbReference>
<dbReference type="OrthoDB" id="5724543at2"/>
<dbReference type="AlphaFoldDB" id="A0A317ZIA9"/>
<name>A0A317ZIA9_9BACT</name>
<dbReference type="GO" id="GO:0016740">
    <property type="term" value="F:transferase activity"/>
    <property type="evidence" value="ECO:0007669"/>
    <property type="project" value="UniProtKB-KW"/>
</dbReference>
<dbReference type="EMBL" id="QHJQ01000012">
    <property type="protein sequence ID" value="PXA03111.1"/>
    <property type="molecule type" value="Genomic_DNA"/>
</dbReference>
<dbReference type="InParanoid" id="A0A317ZIA9"/>
<dbReference type="InterPro" id="IPR027417">
    <property type="entry name" value="P-loop_NTPase"/>
</dbReference>
<proteinExistence type="predicted"/>
<keyword evidence="1" id="KW-0808">Transferase</keyword>
<evidence type="ECO:0000313" key="2">
    <source>
        <dbReference type="Proteomes" id="UP000247099"/>
    </source>
</evidence>
<protein>
    <submittedName>
        <fullName evidence="1">Sulfotransferase family protein</fullName>
    </submittedName>
</protein>
<dbReference type="Proteomes" id="UP000247099">
    <property type="component" value="Unassembled WGS sequence"/>
</dbReference>
<keyword evidence="2" id="KW-1185">Reference proteome</keyword>
<dbReference type="RefSeq" id="WP_110132021.1">
    <property type="nucleotide sequence ID" value="NZ_QHJQ01000012.1"/>
</dbReference>
<reference evidence="1 2" key="1">
    <citation type="submission" date="2018-05" db="EMBL/GenBank/DDBJ databases">
        <title>Coraliomargarita sinensis sp. nov., isolated from a marine solar saltern.</title>
        <authorList>
            <person name="Zhou L.Y."/>
        </authorList>
    </citation>
    <scope>NUCLEOTIDE SEQUENCE [LARGE SCALE GENOMIC DNA]</scope>
    <source>
        <strain evidence="1 2">WN38</strain>
    </source>
</reference>
<organism evidence="1 2">
    <name type="scientific">Coraliomargarita sinensis</name>
    <dbReference type="NCBI Taxonomy" id="2174842"/>
    <lineage>
        <taxon>Bacteria</taxon>
        <taxon>Pseudomonadati</taxon>
        <taxon>Verrucomicrobiota</taxon>
        <taxon>Opitutia</taxon>
        <taxon>Puniceicoccales</taxon>
        <taxon>Coraliomargaritaceae</taxon>
        <taxon>Coraliomargarita</taxon>
    </lineage>
</organism>
<sequence length="270" mass="31660">MDLNAHQNATPARQKRLHIVGCPRSGTTLMMELMAACIENDGRCEHEMSIFQPLDEGAELFFSKKPTDIRYIRRIFLRDPDLYLIALTRDPRSVISSIHKSISDRYFVDFDEWAECQKAADALKGHDRFLLIKYEELTQDPNGIQQRILSQFPFLKSIHPFTEYTNVATPSEKSVNALNGVRAISTSRHDGWKMHLPRIKSQLVKYPELASELIRLGYEKDDSWMNELNDMPIEKFSSRHNEYYLKFKRLETSVRKFIQSQRYLKSRNLR</sequence>